<evidence type="ECO:0008006" key="3">
    <source>
        <dbReference type="Google" id="ProtNLM"/>
    </source>
</evidence>
<dbReference type="RefSeq" id="WP_133847840.1">
    <property type="nucleotide sequence ID" value="NZ_SNXZ01000001.1"/>
</dbReference>
<gene>
    <name evidence="1" type="ORF">EV186_101979</name>
</gene>
<dbReference type="AlphaFoldDB" id="A0A4V3D0A6"/>
<sequence>MTSTTYPGEYGGATGVEGTFVFSSPVPGAASYTYHFNDDDPVTVPAGADGTASVRYTPPHRDTNYLTVQTTFTDGTTSEELFWSFMVNGNGPQVECTPSEVPAGGEFTCTLAPVQVGAQSYLYQWGDGPEQALPMGSDRTATITLTMPADVDYAQTLSTWSVDGSGARSDVDYTSIYRTGFAASPRGTRMT</sequence>
<keyword evidence="2" id="KW-1185">Reference proteome</keyword>
<evidence type="ECO:0000313" key="1">
    <source>
        <dbReference type="EMBL" id="TDQ05015.1"/>
    </source>
</evidence>
<dbReference type="Proteomes" id="UP000295444">
    <property type="component" value="Unassembled WGS sequence"/>
</dbReference>
<proteinExistence type="predicted"/>
<reference evidence="1 2" key="1">
    <citation type="submission" date="2019-03" db="EMBL/GenBank/DDBJ databases">
        <title>Genomic Encyclopedia of Type Strains, Phase IV (KMG-IV): sequencing the most valuable type-strain genomes for metagenomic binning, comparative biology and taxonomic classification.</title>
        <authorList>
            <person name="Goeker M."/>
        </authorList>
    </citation>
    <scope>NUCLEOTIDE SEQUENCE [LARGE SCALE GENOMIC DNA]</scope>
    <source>
        <strain evidence="1 2">DSM 45361</strain>
    </source>
</reference>
<organism evidence="1 2">
    <name type="scientific">Labedaea rhizosphaerae</name>
    <dbReference type="NCBI Taxonomy" id="598644"/>
    <lineage>
        <taxon>Bacteria</taxon>
        <taxon>Bacillati</taxon>
        <taxon>Actinomycetota</taxon>
        <taxon>Actinomycetes</taxon>
        <taxon>Pseudonocardiales</taxon>
        <taxon>Pseudonocardiaceae</taxon>
        <taxon>Labedaea</taxon>
    </lineage>
</organism>
<dbReference type="OrthoDB" id="3439746at2"/>
<comment type="caution">
    <text evidence="1">The sequence shown here is derived from an EMBL/GenBank/DDBJ whole genome shotgun (WGS) entry which is preliminary data.</text>
</comment>
<dbReference type="EMBL" id="SNXZ01000001">
    <property type="protein sequence ID" value="TDQ05015.1"/>
    <property type="molecule type" value="Genomic_DNA"/>
</dbReference>
<evidence type="ECO:0000313" key="2">
    <source>
        <dbReference type="Proteomes" id="UP000295444"/>
    </source>
</evidence>
<accession>A0A4V3D0A6</accession>
<name>A0A4V3D0A6_LABRH</name>
<protein>
    <recommendedName>
        <fullName evidence="3">Ig-like domain-containing protein</fullName>
    </recommendedName>
</protein>